<name>A0AC34QT16_9BILA</name>
<dbReference type="Proteomes" id="UP000887576">
    <property type="component" value="Unplaced"/>
</dbReference>
<protein>
    <submittedName>
        <fullName evidence="2">5'-nucleotidase domain-containing protein 3</fullName>
    </submittedName>
</protein>
<evidence type="ECO:0000313" key="2">
    <source>
        <dbReference type="WBParaSite" id="JU765_v2.g19180.t1"/>
    </source>
</evidence>
<organism evidence="1 2">
    <name type="scientific">Panagrolaimus sp. JU765</name>
    <dbReference type="NCBI Taxonomy" id="591449"/>
    <lineage>
        <taxon>Eukaryota</taxon>
        <taxon>Metazoa</taxon>
        <taxon>Ecdysozoa</taxon>
        <taxon>Nematoda</taxon>
        <taxon>Chromadorea</taxon>
        <taxon>Rhabditida</taxon>
        <taxon>Tylenchina</taxon>
        <taxon>Panagrolaimomorpha</taxon>
        <taxon>Panagrolaimoidea</taxon>
        <taxon>Panagrolaimidae</taxon>
        <taxon>Panagrolaimus</taxon>
    </lineage>
</organism>
<sequence>MRVAVVLYKNVLSEGHIAAKLRDAYQHAKGVAFSMAPPSRVNPRAVFTNNELDLRRIGVYGFDYDYTLAVYTKNLNELVYNLTMHRLVQELKYPEACLKIPADLSFAIRGLHYDIHNCCLLKVDAYNQIQRGTVYRGRRKLDNEEVLEIYGEYSIPENKGKKLPQLIDLFSLPWAGILSNVVHYFDTNKIAFDPVCLYEDVAECVRRVHVTGEMYAHVAKNLNHYVHKNEGLGHFLETLYNEGKELFMITNSPFNFMNTGMTFMLGDKWRTYFKYIVVSARKPKFFSGNTPFRLYNEDNDGLSFEKVSWLQPNHIYAGGNMFEFSKKAEFKSSGVLYFGDHIFTDLADPMLKLGWHTAAIIPELAREIRVQNEESYRYTILWMETLTQLIETYQKYCDIDQESMEIVNGWISERKQLREKAKGMFNPQFGSMFRTFHNMTFFYNRLNRLSDIYTSRLPNLSVYGVNHTFYPRRTNLPHECSMHIIEPVDSILAKTVEKTEL</sequence>
<proteinExistence type="predicted"/>
<reference evidence="2" key="1">
    <citation type="submission" date="2022-11" db="UniProtKB">
        <authorList>
            <consortium name="WormBaseParasite"/>
        </authorList>
    </citation>
    <scope>IDENTIFICATION</scope>
</reference>
<dbReference type="WBParaSite" id="JU765_v2.g19180.t1">
    <property type="protein sequence ID" value="JU765_v2.g19180.t1"/>
    <property type="gene ID" value="JU765_v2.g19180"/>
</dbReference>
<accession>A0AC34QT16</accession>
<evidence type="ECO:0000313" key="1">
    <source>
        <dbReference type="Proteomes" id="UP000887576"/>
    </source>
</evidence>